<comment type="similarity">
    <text evidence="2">Belongs to the BPI/LBP/Plunc superfamily. BPI/LBP family.</text>
</comment>
<dbReference type="InterPro" id="IPR017942">
    <property type="entry name" value="Lipid-bd_serum_glycop_N"/>
</dbReference>
<keyword evidence="7" id="KW-0044">Antibiotic</keyword>
<dbReference type="InterPro" id="IPR017943">
    <property type="entry name" value="Bactericidal_perm-incr_a/b_dom"/>
</dbReference>
<dbReference type="SMART" id="SM00328">
    <property type="entry name" value="BPI1"/>
    <property type="match status" value="1"/>
</dbReference>
<comment type="subunit">
    <text evidence="7">Monomer. Homodimer; disulfide-linked.</text>
</comment>
<evidence type="ECO:0000259" key="10">
    <source>
        <dbReference type="SMART" id="SM00329"/>
    </source>
</evidence>
<dbReference type="Gene3D" id="3.15.20.10">
    <property type="entry name" value="Bactericidal permeability-increasing protein, domain 2"/>
    <property type="match status" value="1"/>
</dbReference>
<evidence type="ECO:0000259" key="9">
    <source>
        <dbReference type="SMART" id="SM00328"/>
    </source>
</evidence>
<keyword evidence="12" id="KW-1185">Reference proteome</keyword>
<reference evidence="11 12" key="1">
    <citation type="submission" date="2020-06" db="EMBL/GenBank/DDBJ databases">
        <authorList>
            <consortium name="Wellcome Sanger Institute Data Sharing"/>
        </authorList>
    </citation>
    <scope>NUCLEOTIDE SEQUENCE [LARGE SCALE GENOMIC DNA]</scope>
</reference>
<keyword evidence="7" id="KW-0929">Antimicrobial</keyword>
<dbReference type="InterPro" id="IPR030675">
    <property type="entry name" value="BPI/LBP"/>
</dbReference>
<dbReference type="InterPro" id="IPR001124">
    <property type="entry name" value="Lipid-bd_serum_glycop_C"/>
</dbReference>
<dbReference type="GeneTree" id="ENSGT01150000286994"/>
<dbReference type="FunFam" id="3.15.10.10:FF:000001">
    <property type="entry name" value="phospholipid transfer protein-like"/>
    <property type="match status" value="1"/>
</dbReference>
<accession>A0AAY4CLT2</accession>
<feature type="domain" description="Lipid-binding serum glycoprotein N-terminal" evidence="9">
    <location>
        <begin position="23"/>
        <end position="244"/>
    </location>
</feature>
<evidence type="ECO:0000256" key="8">
    <source>
        <dbReference type="SAM" id="SignalP"/>
    </source>
</evidence>
<reference evidence="11" key="3">
    <citation type="submission" date="2025-09" db="UniProtKB">
        <authorList>
            <consortium name="Ensembl"/>
        </authorList>
    </citation>
    <scope>IDENTIFICATION</scope>
</reference>
<feature type="disulfide bond" evidence="6">
    <location>
        <begin position="148"/>
        <end position="187"/>
    </location>
</feature>
<name>A0AAY4CLT2_9TELE</name>
<comment type="domain">
    <text evidence="7">The N-terminal region may be exposed to the interior of the granule, whereas the C-terminal portion may be embedded in the membrane. During phagocytosis and degranulation, proteases may be released and activated and cleave BPI at the junction of the N- and C-terminal portions of the molecule, providing controlled release of the N-terminal antibacterial fragment when bacteria are ingested.</text>
</comment>
<comment type="subcellular location">
    <subcellularLocation>
        <location evidence="1 7">Secreted</location>
    </subcellularLocation>
</comment>
<evidence type="ECO:0000313" key="11">
    <source>
        <dbReference type="Ensembl" id="ENSDCDP00010034185.1"/>
    </source>
</evidence>
<evidence type="ECO:0000256" key="4">
    <source>
        <dbReference type="ARBA" id="ARBA00023157"/>
    </source>
</evidence>
<keyword evidence="5 7" id="KW-0325">Glycoprotein</keyword>
<reference evidence="11" key="2">
    <citation type="submission" date="2025-08" db="UniProtKB">
        <authorList>
            <consortium name="Ensembl"/>
        </authorList>
    </citation>
    <scope>IDENTIFICATION</scope>
</reference>
<sequence>MLLLVMLLLGPHGADPHPAIKAALSSKGLQYGVNTATSWLQEKAKVTELPEISGNVDIGIGSVDYDLNGITVARLDMAQPDVAFQQGSGVRVDVTGVSVAVTGQWHTSFSIIRDSGSFDAALFDVGVSSVLLLGSDSQGRPSIQIDTCDSQIGDIQISFHGGASFIFQPFVDHFKGQIKGKIVDQICPSLNEGIGSLEAFLAAMNVSYHVDPSLFLDVPLTNAPLVQDSEVEFDLKGVFYSEADPLEPPFPSQEFPMARPADRMLAMAASEFCLNSYAYACLRAGLLQTLITDSMIPDMSPIRLNTSSFGALIPQLPKIFPNMLMELQVYAGEAPTVSLQPSVFALSLTAGIKASAVLPNSTLAPLFTLKLATGFSGKLSLSDAKLTGVLQLDNSSLAVDSSEIGPFQTQSLESVLNSALKIYVVPKMNGILNDGIPLPGLRGVSLQNPVLQIQQGFLAVVSDIIVGTELHPHTSPVGGREL</sequence>
<dbReference type="AlphaFoldDB" id="A0AAY4CLT2"/>
<keyword evidence="7" id="KW-0399">Innate immunity</keyword>
<dbReference type="Proteomes" id="UP000694580">
    <property type="component" value="Chromosome 7"/>
</dbReference>
<dbReference type="FunFam" id="3.15.20.10:FF:000001">
    <property type="entry name" value="Phospholipid transfer protein"/>
    <property type="match status" value="1"/>
</dbReference>
<dbReference type="Pfam" id="PF02886">
    <property type="entry name" value="LBP_BPI_CETP_C"/>
    <property type="match status" value="1"/>
</dbReference>
<comment type="domain">
    <text evidence="7">The N- and C-terminal barrels adopt an identical fold despite having only 13% of conserved residues.</text>
</comment>
<dbReference type="SMART" id="SM00329">
    <property type="entry name" value="BPI2"/>
    <property type="match status" value="1"/>
</dbReference>
<dbReference type="GeneID" id="114794140"/>
<dbReference type="GO" id="GO:0005615">
    <property type="term" value="C:extracellular space"/>
    <property type="evidence" value="ECO:0007669"/>
    <property type="project" value="UniProtKB-UniRule"/>
</dbReference>
<gene>
    <name evidence="11" type="primary">bpifcl</name>
</gene>
<proteinExistence type="inferred from homology"/>
<keyword evidence="7 8" id="KW-0732">Signal</keyword>
<evidence type="ECO:0000256" key="3">
    <source>
        <dbReference type="ARBA" id="ARBA00022525"/>
    </source>
</evidence>
<feature type="domain" description="Lipid-binding serum glycoprotein C-terminal" evidence="10">
    <location>
        <begin position="259"/>
        <end position="462"/>
    </location>
</feature>
<dbReference type="GO" id="GO:0008289">
    <property type="term" value="F:lipid binding"/>
    <property type="evidence" value="ECO:0007669"/>
    <property type="project" value="InterPro"/>
</dbReference>
<dbReference type="GO" id="GO:0045087">
    <property type="term" value="P:innate immune response"/>
    <property type="evidence" value="ECO:0007669"/>
    <property type="project" value="UniProtKB-UniRule"/>
</dbReference>
<organism evidence="11 12">
    <name type="scientific">Denticeps clupeoides</name>
    <name type="common">denticle herring</name>
    <dbReference type="NCBI Taxonomy" id="299321"/>
    <lineage>
        <taxon>Eukaryota</taxon>
        <taxon>Metazoa</taxon>
        <taxon>Chordata</taxon>
        <taxon>Craniata</taxon>
        <taxon>Vertebrata</taxon>
        <taxon>Euteleostomi</taxon>
        <taxon>Actinopterygii</taxon>
        <taxon>Neopterygii</taxon>
        <taxon>Teleostei</taxon>
        <taxon>Clupei</taxon>
        <taxon>Clupeiformes</taxon>
        <taxon>Denticipitoidei</taxon>
        <taxon>Denticipitidae</taxon>
        <taxon>Denticeps</taxon>
    </lineage>
</organism>
<keyword evidence="7" id="KW-0391">Immunity</keyword>
<dbReference type="PANTHER" id="PTHR10504">
    <property type="entry name" value="BACTERICIDAL PERMEABILITY-INCREASING BPI PROTEIN-RELATED"/>
    <property type="match status" value="1"/>
</dbReference>
<evidence type="ECO:0000256" key="5">
    <source>
        <dbReference type="ARBA" id="ARBA00023180"/>
    </source>
</evidence>
<dbReference type="Pfam" id="PF01273">
    <property type="entry name" value="LBP_BPI_CETP"/>
    <property type="match status" value="1"/>
</dbReference>
<comment type="function">
    <text evidence="7">The cytotoxic action of BPI is limited to many species of Gram-negative bacteria; this specificity may be explained by a strong affinity of the very basic N-terminal half for the negatively charged lipopolysaccharides that are unique to the Gram-negative bacterial outer envelope.</text>
</comment>
<dbReference type="SUPFAM" id="SSF55394">
    <property type="entry name" value="Bactericidal permeability-increasing protein, BPI"/>
    <property type="match status" value="2"/>
</dbReference>
<dbReference type="InterPro" id="IPR032942">
    <property type="entry name" value="BPI/LBP/Plunc"/>
</dbReference>
<evidence type="ECO:0000256" key="2">
    <source>
        <dbReference type="ARBA" id="ARBA00007292"/>
    </source>
</evidence>
<evidence type="ECO:0000256" key="1">
    <source>
        <dbReference type="ARBA" id="ARBA00004613"/>
    </source>
</evidence>
<feature type="signal peptide" evidence="8">
    <location>
        <begin position="1"/>
        <end position="16"/>
    </location>
</feature>
<keyword evidence="4 6" id="KW-1015">Disulfide bond</keyword>
<dbReference type="Ensembl" id="ENSDCDT00010042381.1">
    <property type="protein sequence ID" value="ENSDCDP00010034185.1"/>
    <property type="gene ID" value="ENSDCDG00010021797.1"/>
</dbReference>
<keyword evidence="3 7" id="KW-0964">Secreted</keyword>
<dbReference type="PANTHER" id="PTHR10504:SF132">
    <property type="entry name" value="BACTERICIDAL PERMEABILITY-INCREASING PROTEIN"/>
    <property type="match status" value="1"/>
</dbReference>
<evidence type="ECO:0000256" key="7">
    <source>
        <dbReference type="RuleBase" id="RU369039"/>
    </source>
</evidence>
<dbReference type="RefSeq" id="XP_028842330.1">
    <property type="nucleotide sequence ID" value="XM_028986497.1"/>
</dbReference>
<protein>
    <recommendedName>
        <fullName evidence="7">Bactericidal permeability-increasing protein</fullName>
        <shortName evidence="7">BPI</shortName>
    </recommendedName>
</protein>
<dbReference type="Gene3D" id="3.15.10.10">
    <property type="entry name" value="Bactericidal permeability-increasing protein, domain 1"/>
    <property type="match status" value="1"/>
</dbReference>
<dbReference type="PIRSF" id="PIRSF002417">
    <property type="entry name" value="Lipid_binding_protein"/>
    <property type="match status" value="1"/>
</dbReference>
<evidence type="ECO:0000256" key="6">
    <source>
        <dbReference type="PIRSR" id="PIRSR002417-50"/>
    </source>
</evidence>
<feature type="chain" id="PRO_5044265763" description="Bactericidal permeability-increasing protein" evidence="8">
    <location>
        <begin position="17"/>
        <end position="482"/>
    </location>
</feature>
<evidence type="ECO:0000313" key="12">
    <source>
        <dbReference type="Proteomes" id="UP000694580"/>
    </source>
</evidence>
<dbReference type="GO" id="GO:0050829">
    <property type="term" value="P:defense response to Gram-negative bacterium"/>
    <property type="evidence" value="ECO:0007669"/>
    <property type="project" value="UniProtKB-UniRule"/>
</dbReference>